<dbReference type="PANTHER" id="PTHR23282">
    <property type="entry name" value="APICAL ENDOSOMAL GLYCOPROTEIN PRECURSOR"/>
    <property type="match status" value="1"/>
</dbReference>
<feature type="domain" description="EGF-like" evidence="4">
    <location>
        <begin position="344"/>
        <end position="380"/>
    </location>
</feature>
<dbReference type="PROSITE" id="PS01186">
    <property type="entry name" value="EGF_2"/>
    <property type="match status" value="1"/>
</dbReference>
<comment type="caution">
    <text evidence="6">The sequence shown here is derived from an EMBL/GenBank/DDBJ whole genome shotgun (WGS) entry which is preliminary data.</text>
</comment>
<dbReference type="PRINTS" id="PR00020">
    <property type="entry name" value="MAMDOMAIN"/>
</dbReference>
<feature type="disulfide bond" evidence="2">
    <location>
        <begin position="370"/>
        <end position="379"/>
    </location>
</feature>
<dbReference type="InterPro" id="IPR013320">
    <property type="entry name" value="ConA-like_dom_sf"/>
</dbReference>
<dbReference type="SMART" id="SM00181">
    <property type="entry name" value="EGF"/>
    <property type="match status" value="1"/>
</dbReference>
<evidence type="ECO:0000256" key="2">
    <source>
        <dbReference type="PROSITE-ProRule" id="PRU00076"/>
    </source>
</evidence>
<comment type="caution">
    <text evidence="2">Lacks conserved residue(s) required for the propagation of feature annotation.</text>
</comment>
<proteinExistence type="predicted"/>
<keyword evidence="7" id="KW-1185">Reference proteome</keyword>
<feature type="signal peptide" evidence="3">
    <location>
        <begin position="1"/>
        <end position="19"/>
    </location>
</feature>
<evidence type="ECO:0000259" key="4">
    <source>
        <dbReference type="PROSITE" id="PS50026"/>
    </source>
</evidence>
<accession>A0ABD0J3B5</accession>
<evidence type="ECO:0000313" key="7">
    <source>
        <dbReference type="Proteomes" id="UP001519460"/>
    </source>
</evidence>
<keyword evidence="2" id="KW-0245">EGF-like domain</keyword>
<keyword evidence="1 2" id="KW-1015">Disulfide bond</keyword>
<dbReference type="Pfam" id="PF00629">
    <property type="entry name" value="MAM"/>
    <property type="match status" value="1"/>
</dbReference>
<organism evidence="6 7">
    <name type="scientific">Batillaria attramentaria</name>
    <dbReference type="NCBI Taxonomy" id="370345"/>
    <lineage>
        <taxon>Eukaryota</taxon>
        <taxon>Metazoa</taxon>
        <taxon>Spiralia</taxon>
        <taxon>Lophotrochozoa</taxon>
        <taxon>Mollusca</taxon>
        <taxon>Gastropoda</taxon>
        <taxon>Caenogastropoda</taxon>
        <taxon>Sorbeoconcha</taxon>
        <taxon>Cerithioidea</taxon>
        <taxon>Batillariidae</taxon>
        <taxon>Batillaria</taxon>
    </lineage>
</organism>
<evidence type="ECO:0000256" key="3">
    <source>
        <dbReference type="SAM" id="SignalP"/>
    </source>
</evidence>
<dbReference type="InterPro" id="IPR000998">
    <property type="entry name" value="MAM_dom"/>
</dbReference>
<dbReference type="SMART" id="SM00137">
    <property type="entry name" value="MAM"/>
    <property type="match status" value="1"/>
</dbReference>
<dbReference type="Proteomes" id="UP001519460">
    <property type="component" value="Unassembled WGS sequence"/>
</dbReference>
<dbReference type="PROSITE" id="PS50060">
    <property type="entry name" value="MAM_2"/>
    <property type="match status" value="1"/>
</dbReference>
<dbReference type="PANTHER" id="PTHR23282:SF142">
    <property type="entry name" value="MAM DOMAIN-CONTAINING PROTEIN"/>
    <property type="match status" value="1"/>
</dbReference>
<dbReference type="PROSITE" id="PS00022">
    <property type="entry name" value="EGF_1"/>
    <property type="match status" value="1"/>
</dbReference>
<dbReference type="InterPro" id="IPR000742">
    <property type="entry name" value="EGF"/>
</dbReference>
<sequence>MAAMIVAVFVLLCCYRSSALTTTTQTPVAATTAPAAPQTGLGSSVDCNFDSGDICGYEQLATDFFDWTRNSGPTLSLNTGPDSDHTTGFGHYMYIDARGKMAGDHAVLASPIIDWPATQGCLSFWVSMYGNDVGTLRVKAVETTGMAISQVLWYRTGQLGLGWKEVSFTVDTNVPIRLQFEGERGSGTEGDIAIDDVTVTQGPCVVATTVPPALVPTPPLPGALPMGPDPTGPPPGDITGVISQGQYHRGNITGTIPQGRYHRGDITGEIPRGRYHRGNTTGAISQGQYHGGDITGSTLQFSCLRPSTPCNEMYGMCESATGRCICFNQNYGLTCDISAARGQNGGMCQINNPCTRGQCYDDGVGAACACPDGFYGTTCQNEMVHTECEDERMVVNIFPYGFNPAVWIFVDPPGTETCDMVAVSTFLAQTPGYHNRGWAGFARAFKYVNDPCAGNASIEWDTDTSTLYSRQLYVYYGIGARHATDNVIKVTCEVAKVIPTPSPGSFPPPRVMVVVKDSRDNPVRGPIRLGFKVKVVFDLNVPNNAGVNDVQVEQCVVRDAFSRFSVDVVKNRCAEPPVGQLLYQPHRGRQVLMMTMHKFPGVSAGLYFQCKTRVQTCSPLTPCGNPPVCPSQRVKRSAQDQTYEVTNFNFVINSTDVTQSADDPSVMIVKSDIIPVVAF</sequence>
<dbReference type="EMBL" id="JACVVK020000686">
    <property type="protein sequence ID" value="KAK7455960.1"/>
    <property type="molecule type" value="Genomic_DNA"/>
</dbReference>
<feature type="chain" id="PRO_5044815815" evidence="3">
    <location>
        <begin position="20"/>
        <end position="679"/>
    </location>
</feature>
<evidence type="ECO:0000259" key="5">
    <source>
        <dbReference type="PROSITE" id="PS50060"/>
    </source>
</evidence>
<dbReference type="InterPro" id="IPR051560">
    <property type="entry name" value="MAM_domain-containing"/>
</dbReference>
<keyword evidence="3" id="KW-0732">Signal</keyword>
<feature type="domain" description="MAM" evidence="5">
    <location>
        <begin position="45"/>
        <end position="206"/>
    </location>
</feature>
<dbReference type="PROSITE" id="PS50026">
    <property type="entry name" value="EGF_3"/>
    <property type="match status" value="1"/>
</dbReference>
<dbReference type="CDD" id="cd06263">
    <property type="entry name" value="MAM"/>
    <property type="match status" value="1"/>
</dbReference>
<evidence type="ECO:0000313" key="6">
    <source>
        <dbReference type="EMBL" id="KAK7455960.1"/>
    </source>
</evidence>
<evidence type="ECO:0000256" key="1">
    <source>
        <dbReference type="ARBA" id="ARBA00023157"/>
    </source>
</evidence>
<dbReference type="SUPFAM" id="SSF49899">
    <property type="entry name" value="Concanavalin A-like lectins/glucanases"/>
    <property type="match status" value="1"/>
</dbReference>
<protein>
    <submittedName>
        <fullName evidence="6">Uncharacterized protein</fullName>
    </submittedName>
</protein>
<dbReference type="Gene3D" id="2.60.120.200">
    <property type="match status" value="1"/>
</dbReference>
<gene>
    <name evidence="6" type="ORF">BaRGS_00039408</name>
</gene>
<dbReference type="PROSITE" id="PS00740">
    <property type="entry name" value="MAM_1"/>
    <property type="match status" value="1"/>
</dbReference>
<dbReference type="CDD" id="cd00054">
    <property type="entry name" value="EGF_CA"/>
    <property type="match status" value="1"/>
</dbReference>
<name>A0ABD0J3B5_9CAEN</name>
<reference evidence="6 7" key="1">
    <citation type="journal article" date="2023" name="Sci. Data">
        <title>Genome assembly of the Korean intertidal mud-creeper Batillaria attramentaria.</title>
        <authorList>
            <person name="Patra A.K."/>
            <person name="Ho P.T."/>
            <person name="Jun S."/>
            <person name="Lee S.J."/>
            <person name="Kim Y."/>
            <person name="Won Y.J."/>
        </authorList>
    </citation>
    <scope>NUCLEOTIDE SEQUENCE [LARGE SCALE GENOMIC DNA]</scope>
    <source>
        <strain evidence="6">Wonlab-2016</strain>
    </source>
</reference>
<dbReference type="AlphaFoldDB" id="A0ABD0J3B5"/>